<accession>A0A2T2N5T5</accession>
<dbReference type="AlphaFoldDB" id="A0A2T2N5T5"/>
<evidence type="ECO:0000259" key="2">
    <source>
        <dbReference type="Pfam" id="PF23544"/>
    </source>
</evidence>
<reference evidence="3 4" key="1">
    <citation type="journal article" date="2018" name="Front. Microbiol.">
        <title>Genome-Wide Analysis of Corynespora cassiicola Leaf Fall Disease Putative Effectors.</title>
        <authorList>
            <person name="Lopez D."/>
            <person name="Ribeiro S."/>
            <person name="Label P."/>
            <person name="Fumanal B."/>
            <person name="Venisse J.S."/>
            <person name="Kohler A."/>
            <person name="de Oliveira R.R."/>
            <person name="Labutti K."/>
            <person name="Lipzen A."/>
            <person name="Lail K."/>
            <person name="Bauer D."/>
            <person name="Ohm R.A."/>
            <person name="Barry K.W."/>
            <person name="Spatafora J."/>
            <person name="Grigoriev I.V."/>
            <person name="Martin F.M."/>
            <person name="Pujade-Renaud V."/>
        </authorList>
    </citation>
    <scope>NUCLEOTIDE SEQUENCE [LARGE SCALE GENOMIC DNA]</scope>
    <source>
        <strain evidence="3 4">Philippines</strain>
    </source>
</reference>
<feature type="domain" description="AtuA-like ferredoxin-fold" evidence="2">
    <location>
        <begin position="484"/>
        <end position="582"/>
    </location>
</feature>
<dbReference type="Proteomes" id="UP000240883">
    <property type="component" value="Unassembled WGS sequence"/>
</dbReference>
<name>A0A2T2N5T5_CORCC</name>
<evidence type="ECO:0000313" key="3">
    <source>
        <dbReference type="EMBL" id="PSN60388.1"/>
    </source>
</evidence>
<feature type="domain" description="Acyclic terpene utilisation N-terminal" evidence="1">
    <location>
        <begin position="2"/>
        <end position="442"/>
    </location>
</feature>
<evidence type="ECO:0000313" key="4">
    <source>
        <dbReference type="Proteomes" id="UP000240883"/>
    </source>
</evidence>
<organism evidence="3 4">
    <name type="scientific">Corynespora cassiicola Philippines</name>
    <dbReference type="NCBI Taxonomy" id="1448308"/>
    <lineage>
        <taxon>Eukaryota</taxon>
        <taxon>Fungi</taxon>
        <taxon>Dikarya</taxon>
        <taxon>Ascomycota</taxon>
        <taxon>Pezizomycotina</taxon>
        <taxon>Dothideomycetes</taxon>
        <taxon>Pleosporomycetidae</taxon>
        <taxon>Pleosporales</taxon>
        <taxon>Corynesporascaceae</taxon>
        <taxon>Corynespora</taxon>
    </lineage>
</organism>
<dbReference type="Pfam" id="PF07287">
    <property type="entry name" value="AtuA"/>
    <property type="match status" value="1"/>
</dbReference>
<sequence length="594" mass="64708">GVSGSAFDRRHGFAVATAANERIDVIIGDWMSEGNMVSTSQRKLDRAGDFGYEKSFLSSIEASLSAISRKGIKVVVNAGASDPEALAVALDSVIRDQQLPLQTAWVSGDEVLHPLQEALKKGESALLDIRSYEKLPSLPQDTVYAQAYLGAGGIAKGLQLGADIIICGRVADASLVIGAAIWWHNWTPNQHQELASALVTGHLIECSTYITGGNFSGFKSLPESFDPGFPVAEVDQSGGAIITKLDGSGGCVTEDTVTAQLLYEIQGPLYYNSDVTAKLHDITLRTVGQNRVQVLGVSGSPPPPTTKVGITTKRYYKAELHWSLVGLDIEAKANLLKQNILSGLGKAAISNLSLLHFDTYGVAEDNPKSQNAATVDFRVFAQAPLREQLSPENFMQPILDVIMSSYPGATPQPAITSGLPQPYSEYNVALMPQNVLEHSTHFNGEVYKIAPPLDTFTYPPLQESYDPANPVDLETFGDTVMGPLGWIIHGRSGDKGPNANVGLWARDEEEYSWLRSILTISYFKEILGAEYKTGERIERVEFHGLHAVHFLLHNHLDRGINSTSTYDILGKNVAEYIRARHVPLPRKFLERGRI</sequence>
<dbReference type="Pfam" id="PF23544">
    <property type="entry name" value="AtuA_ferredoxin"/>
    <property type="match status" value="1"/>
</dbReference>
<evidence type="ECO:0000259" key="1">
    <source>
        <dbReference type="Pfam" id="PF07287"/>
    </source>
</evidence>
<proteinExistence type="predicted"/>
<dbReference type="OrthoDB" id="10265871at2759"/>
<feature type="non-terminal residue" evidence="3">
    <location>
        <position position="1"/>
    </location>
</feature>
<dbReference type="InterPro" id="IPR056362">
    <property type="entry name" value="AtuA-like_ferredoxin_dom"/>
</dbReference>
<dbReference type="InterPro" id="IPR010839">
    <property type="entry name" value="AtuA_N"/>
</dbReference>
<protein>
    <submittedName>
        <fullName evidence="3">DUF1446-domain-containing protein</fullName>
    </submittedName>
</protein>
<dbReference type="PANTHER" id="PTHR47585:SF2">
    <property type="entry name" value="DUF1446 DOMAIN PROTEIN (AFU_ORTHOLOGUE AFUA_6G11420)"/>
    <property type="match status" value="1"/>
</dbReference>
<gene>
    <name evidence="3" type="ORF">BS50DRAFT_655443</name>
</gene>
<dbReference type="EMBL" id="KZ678149">
    <property type="protein sequence ID" value="PSN60388.1"/>
    <property type="molecule type" value="Genomic_DNA"/>
</dbReference>
<dbReference type="PANTHER" id="PTHR47585">
    <property type="match status" value="1"/>
</dbReference>
<keyword evidence="4" id="KW-1185">Reference proteome</keyword>